<dbReference type="Proteomes" id="UP000824540">
    <property type="component" value="Unassembled WGS sequence"/>
</dbReference>
<reference evidence="1" key="1">
    <citation type="thesis" date="2021" institute="BYU ScholarsArchive" country="Provo, UT, USA">
        <title>Applications of and Algorithms for Genome Assembly and Genomic Analyses with an Emphasis on Marine Teleosts.</title>
        <authorList>
            <person name="Pickett B.D."/>
        </authorList>
    </citation>
    <scope>NUCLEOTIDE SEQUENCE</scope>
    <source>
        <strain evidence="1">HI-2016</strain>
    </source>
</reference>
<evidence type="ECO:0000313" key="1">
    <source>
        <dbReference type="EMBL" id="KAG9349704.1"/>
    </source>
</evidence>
<keyword evidence="2" id="KW-1185">Reference proteome</keyword>
<protein>
    <submittedName>
        <fullName evidence="1">Uncharacterized protein</fullName>
    </submittedName>
</protein>
<proteinExistence type="predicted"/>
<accession>A0A8T2PAU5</accession>
<dbReference type="EMBL" id="JAFBMS010000009">
    <property type="protein sequence ID" value="KAG9349704.1"/>
    <property type="molecule type" value="Genomic_DNA"/>
</dbReference>
<evidence type="ECO:0000313" key="2">
    <source>
        <dbReference type="Proteomes" id="UP000824540"/>
    </source>
</evidence>
<organism evidence="1 2">
    <name type="scientific">Albula glossodonta</name>
    <name type="common">roundjaw bonefish</name>
    <dbReference type="NCBI Taxonomy" id="121402"/>
    <lineage>
        <taxon>Eukaryota</taxon>
        <taxon>Metazoa</taxon>
        <taxon>Chordata</taxon>
        <taxon>Craniata</taxon>
        <taxon>Vertebrata</taxon>
        <taxon>Euteleostomi</taxon>
        <taxon>Actinopterygii</taxon>
        <taxon>Neopterygii</taxon>
        <taxon>Teleostei</taxon>
        <taxon>Albuliformes</taxon>
        <taxon>Albulidae</taxon>
        <taxon>Albula</taxon>
    </lineage>
</organism>
<sequence length="115" mass="12738">MDELEMCDITLPMVRVALHHNFYCQCGLPGKGVFKGHLRGVALLHISLPDPSLHEQRGSTELEEWDVLYSTHNTCAHVCEEPFIAVSLKTLLECGALDQGLFQSWATSDDIEGLG</sequence>
<name>A0A8T2PAU5_9TELE</name>
<comment type="caution">
    <text evidence="1">The sequence shown here is derived from an EMBL/GenBank/DDBJ whole genome shotgun (WGS) entry which is preliminary data.</text>
</comment>
<dbReference type="AlphaFoldDB" id="A0A8T2PAU5"/>
<gene>
    <name evidence="1" type="ORF">JZ751_028152</name>
</gene>